<gene>
    <name evidence="2" type="ORF">AARE701A_LOCUS9693</name>
</gene>
<organism evidence="2 3">
    <name type="scientific">Arabidopsis arenosa</name>
    <name type="common">Sand rock-cress</name>
    <name type="synonym">Cardaminopsis arenosa</name>
    <dbReference type="NCBI Taxonomy" id="38785"/>
    <lineage>
        <taxon>Eukaryota</taxon>
        <taxon>Viridiplantae</taxon>
        <taxon>Streptophyta</taxon>
        <taxon>Embryophyta</taxon>
        <taxon>Tracheophyta</taxon>
        <taxon>Spermatophyta</taxon>
        <taxon>Magnoliopsida</taxon>
        <taxon>eudicotyledons</taxon>
        <taxon>Gunneridae</taxon>
        <taxon>Pentapetalae</taxon>
        <taxon>rosids</taxon>
        <taxon>malvids</taxon>
        <taxon>Brassicales</taxon>
        <taxon>Brassicaceae</taxon>
        <taxon>Camelineae</taxon>
        <taxon>Arabidopsis</taxon>
    </lineage>
</organism>
<dbReference type="AlphaFoldDB" id="A0A8S2A1D3"/>
<dbReference type="EMBL" id="LR999454">
    <property type="protein sequence ID" value="CAE6011462.1"/>
    <property type="molecule type" value="Genomic_DNA"/>
</dbReference>
<feature type="region of interest" description="Disordered" evidence="1">
    <location>
        <begin position="1"/>
        <end position="37"/>
    </location>
</feature>
<evidence type="ECO:0000313" key="3">
    <source>
        <dbReference type="Proteomes" id="UP000682877"/>
    </source>
</evidence>
<feature type="compositionally biased region" description="Basic and acidic residues" evidence="1">
    <location>
        <begin position="1"/>
        <end position="14"/>
    </location>
</feature>
<evidence type="ECO:0000256" key="1">
    <source>
        <dbReference type="SAM" id="MobiDB-lite"/>
    </source>
</evidence>
<name>A0A8S2A1D3_ARAAE</name>
<keyword evidence="3" id="KW-1185">Reference proteome</keyword>
<evidence type="ECO:0000313" key="2">
    <source>
        <dbReference type="EMBL" id="CAE6011462.1"/>
    </source>
</evidence>
<accession>A0A8S2A1D3</accession>
<reference evidence="2" key="1">
    <citation type="submission" date="2021-01" db="EMBL/GenBank/DDBJ databases">
        <authorList>
            <person name="Bezrukov I."/>
        </authorList>
    </citation>
    <scope>NUCLEOTIDE SEQUENCE</scope>
</reference>
<dbReference type="Proteomes" id="UP000682877">
    <property type="component" value="Chromosome 4"/>
</dbReference>
<protein>
    <submittedName>
        <fullName evidence="2">Uncharacterized protein</fullName>
    </submittedName>
</protein>
<sequence length="73" mass="8523">MSSMTEKEKDRDLPQQEIEETTPLLDDSQPEGELRSKTAAAKDMNWSQFYHVLVKPLRPIQLLRFIIILQNLP</sequence>
<proteinExistence type="predicted"/>